<feature type="signal peptide" evidence="1">
    <location>
        <begin position="1"/>
        <end position="15"/>
    </location>
</feature>
<feature type="domain" description="Oxidoreductase-like" evidence="2">
    <location>
        <begin position="26"/>
        <end position="59"/>
    </location>
</feature>
<dbReference type="PANTHER" id="PTHR21193">
    <property type="entry name" value="OXIDOREDUCTASE-LIKE DOMAIN-CONTAINING PROTEIN 1"/>
    <property type="match status" value="1"/>
</dbReference>
<dbReference type="Pfam" id="PF09791">
    <property type="entry name" value="Oxidored-like"/>
    <property type="match status" value="1"/>
</dbReference>
<name>A0A0N4WN92_HAEPC</name>
<proteinExistence type="predicted"/>
<sequence>LMITLSLCVVWTCGSRVLICENRSYPPVEPMEGACCGQGCSNCVWVVYAQELIDYYREEIEMKVPDQNVRAFVLSELRSKWNRS</sequence>
<evidence type="ECO:0000313" key="3">
    <source>
        <dbReference type="WBParaSite" id="HPLM_0001274301-mRNA-1"/>
    </source>
</evidence>
<reference evidence="3" key="1">
    <citation type="submission" date="2017-02" db="UniProtKB">
        <authorList>
            <consortium name="WormBaseParasite"/>
        </authorList>
    </citation>
    <scope>IDENTIFICATION</scope>
</reference>
<dbReference type="InterPro" id="IPR039251">
    <property type="entry name" value="OXLD1"/>
</dbReference>
<feature type="chain" id="PRO_5012023132" evidence="1">
    <location>
        <begin position="16"/>
        <end position="84"/>
    </location>
</feature>
<protein>
    <submittedName>
        <fullName evidence="3">Oxidoreductase-like domain-containing protein</fullName>
    </submittedName>
</protein>
<dbReference type="InterPro" id="IPR019180">
    <property type="entry name" value="Oxidoreductase-like_N"/>
</dbReference>
<dbReference type="AlphaFoldDB" id="A0A0N4WN92"/>
<dbReference type="PANTHER" id="PTHR21193:SF3">
    <property type="entry name" value="OXIDOREDUCTASE-LIKE DOMAIN-CONTAINING PROTEIN 1"/>
    <property type="match status" value="1"/>
</dbReference>
<accession>A0A0N4WN92</accession>
<organism evidence="3">
    <name type="scientific">Haemonchus placei</name>
    <name type="common">Barber's pole worm</name>
    <dbReference type="NCBI Taxonomy" id="6290"/>
    <lineage>
        <taxon>Eukaryota</taxon>
        <taxon>Metazoa</taxon>
        <taxon>Ecdysozoa</taxon>
        <taxon>Nematoda</taxon>
        <taxon>Chromadorea</taxon>
        <taxon>Rhabditida</taxon>
        <taxon>Rhabditina</taxon>
        <taxon>Rhabditomorpha</taxon>
        <taxon>Strongyloidea</taxon>
        <taxon>Trichostrongylidae</taxon>
        <taxon>Haemonchus</taxon>
    </lineage>
</organism>
<dbReference type="WBParaSite" id="HPLM_0001274301-mRNA-1">
    <property type="protein sequence ID" value="HPLM_0001274301-mRNA-1"/>
    <property type="gene ID" value="HPLM_0001274301"/>
</dbReference>
<dbReference type="GO" id="GO:0005739">
    <property type="term" value="C:mitochondrion"/>
    <property type="evidence" value="ECO:0007669"/>
    <property type="project" value="TreeGrafter"/>
</dbReference>
<keyword evidence="1" id="KW-0732">Signal</keyword>
<evidence type="ECO:0000256" key="1">
    <source>
        <dbReference type="SAM" id="SignalP"/>
    </source>
</evidence>
<evidence type="ECO:0000259" key="2">
    <source>
        <dbReference type="Pfam" id="PF09791"/>
    </source>
</evidence>
<dbReference type="OMA" id="LCCQEGC"/>